<keyword evidence="1" id="KW-0732">Signal</keyword>
<dbReference type="AlphaFoldDB" id="A0A2G9UXU1"/>
<organism evidence="3 4">
    <name type="scientific">Teladorsagia circumcincta</name>
    <name type="common">Brown stomach worm</name>
    <name type="synonym">Ostertagia circumcincta</name>
    <dbReference type="NCBI Taxonomy" id="45464"/>
    <lineage>
        <taxon>Eukaryota</taxon>
        <taxon>Metazoa</taxon>
        <taxon>Ecdysozoa</taxon>
        <taxon>Nematoda</taxon>
        <taxon>Chromadorea</taxon>
        <taxon>Rhabditida</taxon>
        <taxon>Rhabditina</taxon>
        <taxon>Rhabditomorpha</taxon>
        <taxon>Strongyloidea</taxon>
        <taxon>Trichostrongylidae</taxon>
        <taxon>Teladorsagia</taxon>
    </lineage>
</organism>
<evidence type="ECO:0000259" key="2">
    <source>
        <dbReference type="PROSITE" id="PS50041"/>
    </source>
</evidence>
<feature type="domain" description="C-type lectin" evidence="2">
    <location>
        <begin position="61"/>
        <end position="182"/>
    </location>
</feature>
<evidence type="ECO:0000313" key="4">
    <source>
        <dbReference type="Proteomes" id="UP000230423"/>
    </source>
</evidence>
<dbReference type="Gene3D" id="3.10.100.10">
    <property type="entry name" value="Mannose-Binding Protein A, subunit A"/>
    <property type="match status" value="1"/>
</dbReference>
<proteinExistence type="predicted"/>
<reference evidence="3 4" key="1">
    <citation type="submission" date="2015-09" db="EMBL/GenBank/DDBJ databases">
        <title>Draft genome of the parasitic nematode Teladorsagia circumcincta isolate WARC Sus (inbred).</title>
        <authorList>
            <person name="Mitreva M."/>
        </authorList>
    </citation>
    <scope>NUCLEOTIDE SEQUENCE [LARGE SCALE GENOMIC DNA]</scope>
    <source>
        <strain evidence="3 4">S</strain>
    </source>
</reference>
<dbReference type="InterPro" id="IPR016186">
    <property type="entry name" value="C-type_lectin-like/link_sf"/>
</dbReference>
<dbReference type="OrthoDB" id="418245at2759"/>
<feature type="signal peptide" evidence="1">
    <location>
        <begin position="1"/>
        <end position="27"/>
    </location>
</feature>
<feature type="chain" id="PRO_5013836362" evidence="1">
    <location>
        <begin position="28"/>
        <end position="191"/>
    </location>
</feature>
<dbReference type="SMART" id="SM00034">
    <property type="entry name" value="CLECT"/>
    <property type="match status" value="1"/>
</dbReference>
<dbReference type="PROSITE" id="PS50041">
    <property type="entry name" value="C_TYPE_LECTIN_2"/>
    <property type="match status" value="1"/>
</dbReference>
<dbReference type="EMBL" id="KZ345197">
    <property type="protein sequence ID" value="PIO74956.1"/>
    <property type="molecule type" value="Genomic_DNA"/>
</dbReference>
<accession>A0A2G9UXU1</accession>
<evidence type="ECO:0000313" key="3">
    <source>
        <dbReference type="EMBL" id="PIO74956.1"/>
    </source>
</evidence>
<dbReference type="InterPro" id="IPR050111">
    <property type="entry name" value="C-type_lectin/snaclec_domain"/>
</dbReference>
<dbReference type="Proteomes" id="UP000230423">
    <property type="component" value="Unassembled WGS sequence"/>
</dbReference>
<protein>
    <submittedName>
        <fullName evidence="3">Lectin C-type domain protein</fullName>
    </submittedName>
</protein>
<dbReference type="InterPro" id="IPR016187">
    <property type="entry name" value="CTDL_fold"/>
</dbReference>
<evidence type="ECO:0000256" key="1">
    <source>
        <dbReference type="SAM" id="SignalP"/>
    </source>
</evidence>
<gene>
    <name evidence="3" type="ORF">TELCIR_03026</name>
</gene>
<keyword evidence="4" id="KW-1185">Reference proteome</keyword>
<dbReference type="Pfam" id="PF00059">
    <property type="entry name" value="Lectin_C"/>
    <property type="match status" value="1"/>
</dbReference>
<sequence>MLQGNMAIFAFFAITIVMPLPQVVVWGEELCSPWIYNVETKKCYAVKALLMEIVISDDFVFQKFCDHSTATVAEEVCKKHDGHLVTVCSNDENTFVGYLANIQNDYHSTRAATWIGLYRDPKNANNWLWKSGETCGYRSWNQPTSEPNNARGDEDNVQIYSDRNLLTWNDAADIYDSHYICESKLCPLDEL</sequence>
<dbReference type="InterPro" id="IPR001304">
    <property type="entry name" value="C-type_lectin-like"/>
</dbReference>
<name>A0A2G9UXU1_TELCI</name>
<dbReference type="PANTHER" id="PTHR22803">
    <property type="entry name" value="MANNOSE, PHOSPHOLIPASE, LECTIN RECEPTOR RELATED"/>
    <property type="match status" value="1"/>
</dbReference>
<dbReference type="SUPFAM" id="SSF56436">
    <property type="entry name" value="C-type lectin-like"/>
    <property type="match status" value="1"/>
</dbReference>